<organism evidence="5 6">
    <name type="scientific">Tanticharoenia sakaeratensis NBRC 103193</name>
    <dbReference type="NCBI Taxonomy" id="1231623"/>
    <lineage>
        <taxon>Bacteria</taxon>
        <taxon>Pseudomonadati</taxon>
        <taxon>Pseudomonadota</taxon>
        <taxon>Alphaproteobacteria</taxon>
        <taxon>Acetobacterales</taxon>
        <taxon>Acetobacteraceae</taxon>
        <taxon>Tanticharoenia</taxon>
    </lineage>
</organism>
<dbReference type="EMBL" id="BALE01000015">
    <property type="protein sequence ID" value="GAN54032.1"/>
    <property type="molecule type" value="Genomic_DNA"/>
</dbReference>
<feature type="region of interest" description="Disordered" evidence="2">
    <location>
        <begin position="465"/>
        <end position="484"/>
    </location>
</feature>
<dbReference type="InterPro" id="IPR015995">
    <property type="entry name" value="MlrC_N"/>
</dbReference>
<sequence>MNTRPRIAVGGIHTECSTYNPVLMTEDVFRINSESDLAAMPYFAFLKDFEADFLPLLHARAVPGGPIARAAYEAMKGRFLTLLRASLPLDGLYLAMHGAMSVEGLDDAEADWITAARAVVGPDCIVAASYDLHGNVSQPITDALDIFSAYRTAPHIDVERTMRRAVEMLVDALHTGVRPMIVWAPVPVLLPGERTSTEDEPAKGLYARLPALDARPGIWDASLMVGYVWADEPRATASVVFTGTDYGQLTSAASELADAYWQARNAFAFGCETGTIAECVGKAMESRTSPAIIADSGDNPTGGGVGDRADVLAELALRDAQGVVIAAITDAPACAHAFAIGAGAEAIFDIGATLDPSGGRVSLPCVVTRLIDAQDPRDREAVLQHRGITIVLAARRRPYHNLGDFERLGRDPGTTRILVVKSGYLSPDLAPLANPSLMALSDGVVNQDVANLQRLRTHRPTYPFDPVFDWSPQPRGQTPRNGAA</sequence>
<dbReference type="Pfam" id="PF07364">
    <property type="entry name" value="DUF1485"/>
    <property type="match status" value="1"/>
</dbReference>
<protein>
    <recommendedName>
        <fullName evidence="1">Microcystinase C</fullName>
        <shortName evidence="1">MlrC</shortName>
    </recommendedName>
</protein>
<evidence type="ECO:0000256" key="1">
    <source>
        <dbReference type="PIRNR" id="PIRNR012702"/>
    </source>
</evidence>
<keyword evidence="1" id="KW-0482">Metalloprotease</keyword>
<comment type="caution">
    <text evidence="5">The sequence shown here is derived from an EMBL/GenBank/DDBJ whole genome shotgun (WGS) entry which is preliminary data.</text>
</comment>
<keyword evidence="1" id="KW-0378">Hydrolase</keyword>
<evidence type="ECO:0000259" key="3">
    <source>
        <dbReference type="Pfam" id="PF07171"/>
    </source>
</evidence>
<proteinExistence type="inferred from homology"/>
<dbReference type="RefSeq" id="WP_048848629.1">
    <property type="nucleotide sequence ID" value="NZ_BALE01000015.1"/>
</dbReference>
<dbReference type="GO" id="GO:0006508">
    <property type="term" value="P:proteolysis"/>
    <property type="evidence" value="ECO:0007669"/>
    <property type="project" value="UniProtKB-KW"/>
</dbReference>
<feature type="compositionally biased region" description="Polar residues" evidence="2">
    <location>
        <begin position="474"/>
        <end position="484"/>
    </location>
</feature>
<dbReference type="GO" id="GO:0046872">
    <property type="term" value="F:metal ion binding"/>
    <property type="evidence" value="ECO:0007669"/>
    <property type="project" value="UniProtKB-KW"/>
</dbReference>
<dbReference type="InterPro" id="IPR010799">
    <property type="entry name" value="MlrC_C"/>
</dbReference>
<name>A0A0D6MK71_9PROT</name>
<dbReference type="OrthoDB" id="9782658at2"/>
<dbReference type="STRING" id="1231623.Tasa_015_021"/>
<dbReference type="PIRSF" id="PIRSF012702">
    <property type="entry name" value="UCP012702"/>
    <property type="match status" value="1"/>
</dbReference>
<keyword evidence="6" id="KW-1185">Reference proteome</keyword>
<dbReference type="GO" id="GO:0008237">
    <property type="term" value="F:metallopeptidase activity"/>
    <property type="evidence" value="ECO:0007669"/>
    <property type="project" value="UniProtKB-KW"/>
</dbReference>
<comment type="similarity">
    <text evidence="1">Belongs to the peptidase M81 family.</text>
</comment>
<feature type="domain" description="Microcystin LR degradation protein MlrC N-terminal" evidence="4">
    <location>
        <begin position="6"/>
        <end position="284"/>
    </location>
</feature>
<accession>A0A0D6MK71</accession>
<gene>
    <name evidence="5" type="ORF">Tasa_015_021</name>
</gene>
<dbReference type="InterPro" id="IPR009197">
    <property type="entry name" value="MlrC"/>
</dbReference>
<evidence type="ECO:0000313" key="5">
    <source>
        <dbReference type="EMBL" id="GAN54032.1"/>
    </source>
</evidence>
<evidence type="ECO:0000259" key="4">
    <source>
        <dbReference type="Pfam" id="PF07364"/>
    </source>
</evidence>
<reference evidence="5 6" key="1">
    <citation type="submission" date="2012-10" db="EMBL/GenBank/DDBJ databases">
        <title>Genome sequencing of Tanticharoenia sakaeratensis NBRC 103193.</title>
        <authorList>
            <person name="Azuma Y."/>
            <person name="Hadano H."/>
            <person name="Hirakawa H."/>
            <person name="Matsushita K."/>
        </authorList>
    </citation>
    <scope>NUCLEOTIDE SEQUENCE [LARGE SCALE GENOMIC DNA]</scope>
    <source>
        <strain evidence="5 6">NBRC 103193</strain>
    </source>
</reference>
<keyword evidence="1" id="KW-0479">Metal-binding</keyword>
<keyword evidence="1" id="KW-0645">Protease</keyword>
<dbReference type="Proteomes" id="UP000032679">
    <property type="component" value="Unassembled WGS sequence"/>
</dbReference>
<comment type="function">
    <text evidence="1">Involved in peptidolytic degradation of cyclic heptapeptide hepatotoxin microcystin (MC).</text>
</comment>
<dbReference type="AlphaFoldDB" id="A0A0D6MK71"/>
<dbReference type="Pfam" id="PF07171">
    <property type="entry name" value="MlrC_C"/>
    <property type="match status" value="1"/>
</dbReference>
<evidence type="ECO:0000313" key="6">
    <source>
        <dbReference type="Proteomes" id="UP000032679"/>
    </source>
</evidence>
<comment type="cofactor">
    <cofactor evidence="1">
        <name>Zn(2+)</name>
        <dbReference type="ChEBI" id="CHEBI:29105"/>
    </cofactor>
    <text evidence="1">Binds 1 zinc ion per subunit.</text>
</comment>
<evidence type="ECO:0000256" key="2">
    <source>
        <dbReference type="SAM" id="MobiDB-lite"/>
    </source>
</evidence>
<feature type="domain" description="Microcystin LR degradation protein MlrC C-terminal" evidence="3">
    <location>
        <begin position="293"/>
        <end position="453"/>
    </location>
</feature>